<dbReference type="RefSeq" id="WP_346032863.1">
    <property type="nucleotide sequence ID" value="NZ_BAABHV010000010.1"/>
</dbReference>
<comment type="caution">
    <text evidence="2">The sequence shown here is derived from an EMBL/GenBank/DDBJ whole genome shotgun (WGS) entry which is preliminary data.</text>
</comment>
<keyword evidence="3" id="KW-1185">Reference proteome</keyword>
<accession>A0ABP9KBF5</accession>
<proteinExistence type="predicted"/>
<evidence type="ECO:0000259" key="1">
    <source>
        <dbReference type="Pfam" id="PF07045"/>
    </source>
</evidence>
<evidence type="ECO:0000313" key="3">
    <source>
        <dbReference type="Proteomes" id="UP001500518"/>
    </source>
</evidence>
<dbReference type="InterPro" id="IPR011008">
    <property type="entry name" value="Dimeric_a/b-barrel"/>
</dbReference>
<evidence type="ECO:0000313" key="2">
    <source>
        <dbReference type="EMBL" id="GAA5055355.1"/>
    </source>
</evidence>
<dbReference type="EMBL" id="BAABHV010000010">
    <property type="protein sequence ID" value="GAA5055355.1"/>
    <property type="molecule type" value="Genomic_DNA"/>
</dbReference>
<sequence>MPGYVIAHYKVTDNEGIGKYVEAVMPILAARGGEAVVVDTGSQVMEGDAPHQSVVVKFPTVAAARAFYDSPEYQAVRHLRTDSSTDGSLVIVEGVEGPD</sequence>
<dbReference type="SUPFAM" id="SSF54909">
    <property type="entry name" value="Dimeric alpha+beta barrel"/>
    <property type="match status" value="1"/>
</dbReference>
<protein>
    <submittedName>
        <fullName evidence="2">DUF1330 domain-containing protein</fullName>
    </submittedName>
</protein>
<dbReference type="PANTHER" id="PTHR41521:SF4">
    <property type="entry name" value="BLR0684 PROTEIN"/>
    <property type="match status" value="1"/>
</dbReference>
<dbReference type="InterPro" id="IPR010753">
    <property type="entry name" value="DUF1330"/>
</dbReference>
<reference evidence="3" key="1">
    <citation type="journal article" date="2019" name="Int. J. Syst. Evol. Microbiol.">
        <title>The Global Catalogue of Microorganisms (GCM) 10K type strain sequencing project: providing services to taxonomists for standard genome sequencing and annotation.</title>
        <authorList>
            <consortium name="The Broad Institute Genomics Platform"/>
            <consortium name="The Broad Institute Genome Sequencing Center for Infectious Disease"/>
            <person name="Wu L."/>
            <person name="Ma J."/>
        </authorList>
    </citation>
    <scope>NUCLEOTIDE SEQUENCE [LARGE SCALE GENOMIC DNA]</scope>
    <source>
        <strain evidence="3">JCM 18014</strain>
    </source>
</reference>
<dbReference type="Proteomes" id="UP001500518">
    <property type="component" value="Unassembled WGS sequence"/>
</dbReference>
<organism evidence="2 3">
    <name type="scientific">Erythrobacter westpacificensis</name>
    <dbReference type="NCBI Taxonomy" id="1055231"/>
    <lineage>
        <taxon>Bacteria</taxon>
        <taxon>Pseudomonadati</taxon>
        <taxon>Pseudomonadota</taxon>
        <taxon>Alphaproteobacteria</taxon>
        <taxon>Sphingomonadales</taxon>
        <taxon>Erythrobacteraceae</taxon>
        <taxon>Erythrobacter/Porphyrobacter group</taxon>
        <taxon>Erythrobacter</taxon>
    </lineage>
</organism>
<name>A0ABP9KBF5_9SPHN</name>
<dbReference type="Gene3D" id="3.30.70.100">
    <property type="match status" value="1"/>
</dbReference>
<dbReference type="PANTHER" id="PTHR41521">
    <property type="match status" value="1"/>
</dbReference>
<feature type="domain" description="DUF1330" evidence="1">
    <location>
        <begin position="2"/>
        <end position="95"/>
    </location>
</feature>
<gene>
    <name evidence="2" type="ORF">GCM10023208_19170</name>
</gene>
<dbReference type="Pfam" id="PF07045">
    <property type="entry name" value="DUF1330"/>
    <property type="match status" value="1"/>
</dbReference>